<gene>
    <name evidence="3" type="ORF">HYG82_09315</name>
</gene>
<dbReference type="EMBL" id="CP058601">
    <property type="protein sequence ID" value="QLG49031.1"/>
    <property type="molecule type" value="Genomic_DNA"/>
</dbReference>
<dbReference type="RefSeq" id="WP_179260766.1">
    <property type="nucleotide sequence ID" value="NZ_CP058601.1"/>
</dbReference>
<evidence type="ECO:0000313" key="3">
    <source>
        <dbReference type="EMBL" id="QLG49031.1"/>
    </source>
</evidence>
<proteinExistence type="predicted"/>
<dbReference type="Pfam" id="PF00072">
    <property type="entry name" value="Response_reg"/>
    <property type="match status" value="1"/>
</dbReference>
<dbReference type="PROSITE" id="PS50110">
    <property type="entry name" value="RESPONSE_REGULATORY"/>
    <property type="match status" value="1"/>
</dbReference>
<dbReference type="GO" id="GO:0000160">
    <property type="term" value="P:phosphorelay signal transduction system"/>
    <property type="evidence" value="ECO:0007669"/>
    <property type="project" value="InterPro"/>
</dbReference>
<dbReference type="Gene3D" id="3.40.50.2300">
    <property type="match status" value="1"/>
</dbReference>
<name>A0A7D5H2E8_9EURY</name>
<dbReference type="OrthoDB" id="3369at2157"/>
<reference evidence="3 4" key="1">
    <citation type="submission" date="2020-07" db="EMBL/GenBank/DDBJ databases">
        <authorList>
            <person name="Cui H."/>
        </authorList>
    </citation>
    <scope>NUCLEOTIDE SEQUENCE [LARGE SCALE GENOMIC DNA]</scope>
    <source>
        <strain evidence="3 4">YPL8</strain>
    </source>
</reference>
<keyword evidence="1" id="KW-0597">Phosphoprotein</keyword>
<dbReference type="InterPro" id="IPR052893">
    <property type="entry name" value="TCS_response_regulator"/>
</dbReference>
<dbReference type="InterPro" id="IPR001789">
    <property type="entry name" value="Sig_transdc_resp-reg_receiver"/>
</dbReference>
<dbReference type="AlphaFoldDB" id="A0A7D5H2E8"/>
<dbReference type="PANTHER" id="PTHR44520:SF2">
    <property type="entry name" value="RESPONSE REGULATOR RCP1"/>
    <property type="match status" value="1"/>
</dbReference>
<dbReference type="KEGG" id="haly:HYG82_09315"/>
<organism evidence="3 4">
    <name type="scientific">Natrinema halophilum</name>
    <dbReference type="NCBI Taxonomy" id="1699371"/>
    <lineage>
        <taxon>Archaea</taxon>
        <taxon>Methanobacteriati</taxon>
        <taxon>Methanobacteriota</taxon>
        <taxon>Stenosarchaea group</taxon>
        <taxon>Halobacteria</taxon>
        <taxon>Halobacteriales</taxon>
        <taxon>Natrialbaceae</taxon>
        <taxon>Natrinema</taxon>
    </lineage>
</organism>
<dbReference type="CDD" id="cd17557">
    <property type="entry name" value="REC_Rcp-like"/>
    <property type="match status" value="1"/>
</dbReference>
<keyword evidence="4" id="KW-1185">Reference proteome</keyword>
<accession>A0A7D5H2E8</accession>
<feature type="modified residue" description="4-aspartylphosphate" evidence="1">
    <location>
        <position position="63"/>
    </location>
</feature>
<evidence type="ECO:0000256" key="1">
    <source>
        <dbReference type="PROSITE-ProRule" id="PRU00169"/>
    </source>
</evidence>
<feature type="domain" description="Response regulatory" evidence="2">
    <location>
        <begin position="5"/>
        <end position="130"/>
    </location>
</feature>
<dbReference type="SUPFAM" id="SSF52172">
    <property type="entry name" value="CheY-like"/>
    <property type="match status" value="1"/>
</dbReference>
<sequence length="154" mass="17164">MKQIDILVAEDNRGDIHLVEQAFAERDLPGEIHSVQTGEEAIDFLSQRGPFAEAPRPDLIVLDLNLPVTSGPEVLTKIRSDPEFPPIPVIVLTGSRSDGDVTRMYSAGANAYLRKPADPNDFMDRMERLVYFWAEEATLPPVEENSGEERSTDQ</sequence>
<dbReference type="InterPro" id="IPR011006">
    <property type="entry name" value="CheY-like_superfamily"/>
</dbReference>
<dbReference type="SMART" id="SM00448">
    <property type="entry name" value="REC"/>
    <property type="match status" value="1"/>
</dbReference>
<evidence type="ECO:0000259" key="2">
    <source>
        <dbReference type="PROSITE" id="PS50110"/>
    </source>
</evidence>
<protein>
    <submittedName>
        <fullName evidence="3">Response regulator</fullName>
    </submittedName>
</protein>
<dbReference type="PANTHER" id="PTHR44520">
    <property type="entry name" value="RESPONSE REGULATOR RCP1-RELATED"/>
    <property type="match status" value="1"/>
</dbReference>
<evidence type="ECO:0000313" key="4">
    <source>
        <dbReference type="Proteomes" id="UP000509241"/>
    </source>
</evidence>
<dbReference type="Proteomes" id="UP000509241">
    <property type="component" value="Chromosome"/>
</dbReference>
<dbReference type="GeneID" id="56033488"/>